<dbReference type="PRINTS" id="PR00385">
    <property type="entry name" value="P450"/>
</dbReference>
<organism evidence="10 11">
    <name type="scientific">Tagetes erecta</name>
    <name type="common">African marigold</name>
    <dbReference type="NCBI Taxonomy" id="13708"/>
    <lineage>
        <taxon>Eukaryota</taxon>
        <taxon>Viridiplantae</taxon>
        <taxon>Streptophyta</taxon>
        <taxon>Embryophyta</taxon>
        <taxon>Tracheophyta</taxon>
        <taxon>Spermatophyta</taxon>
        <taxon>Magnoliopsida</taxon>
        <taxon>eudicotyledons</taxon>
        <taxon>Gunneridae</taxon>
        <taxon>Pentapetalae</taxon>
        <taxon>asterids</taxon>
        <taxon>campanulids</taxon>
        <taxon>Asterales</taxon>
        <taxon>Asteraceae</taxon>
        <taxon>Asteroideae</taxon>
        <taxon>Heliantheae alliance</taxon>
        <taxon>Tageteae</taxon>
        <taxon>Tagetes</taxon>
    </lineage>
</organism>
<keyword evidence="5 9" id="KW-0560">Oxidoreductase</keyword>
<evidence type="ECO:0000313" key="10">
    <source>
        <dbReference type="EMBL" id="KAK1412197.1"/>
    </source>
</evidence>
<evidence type="ECO:0000256" key="3">
    <source>
        <dbReference type="ARBA" id="ARBA00022617"/>
    </source>
</evidence>
<dbReference type="AlphaFoldDB" id="A0AAD8K0R9"/>
<gene>
    <name evidence="10" type="ORF">QVD17_33236</name>
</gene>
<reference evidence="10" key="1">
    <citation type="journal article" date="2023" name="bioRxiv">
        <title>Improved chromosome-level genome assembly for marigold (Tagetes erecta).</title>
        <authorList>
            <person name="Jiang F."/>
            <person name="Yuan L."/>
            <person name="Wang S."/>
            <person name="Wang H."/>
            <person name="Xu D."/>
            <person name="Wang A."/>
            <person name="Fan W."/>
        </authorList>
    </citation>
    <scope>NUCLEOTIDE SEQUENCE</scope>
    <source>
        <strain evidence="10">WSJ</strain>
        <tissue evidence="10">Leaf</tissue>
    </source>
</reference>
<dbReference type="GO" id="GO:0004497">
    <property type="term" value="F:monooxygenase activity"/>
    <property type="evidence" value="ECO:0007669"/>
    <property type="project" value="UniProtKB-KW"/>
</dbReference>
<evidence type="ECO:0000256" key="4">
    <source>
        <dbReference type="ARBA" id="ARBA00022723"/>
    </source>
</evidence>
<keyword evidence="3 8" id="KW-0349">Heme</keyword>
<keyword evidence="6 8" id="KW-0408">Iron</keyword>
<dbReference type="GO" id="GO:0005506">
    <property type="term" value="F:iron ion binding"/>
    <property type="evidence" value="ECO:0007669"/>
    <property type="project" value="InterPro"/>
</dbReference>
<comment type="similarity">
    <text evidence="2 9">Belongs to the cytochrome P450 family.</text>
</comment>
<evidence type="ECO:0000256" key="6">
    <source>
        <dbReference type="ARBA" id="ARBA00023004"/>
    </source>
</evidence>
<comment type="cofactor">
    <cofactor evidence="1 8">
        <name>heme</name>
        <dbReference type="ChEBI" id="CHEBI:30413"/>
    </cofactor>
</comment>
<dbReference type="EMBL" id="JAUHHV010000009">
    <property type="protein sequence ID" value="KAK1412197.1"/>
    <property type="molecule type" value="Genomic_DNA"/>
</dbReference>
<keyword evidence="7 9" id="KW-0503">Monooxygenase</keyword>
<dbReference type="InterPro" id="IPR001128">
    <property type="entry name" value="Cyt_P450"/>
</dbReference>
<dbReference type="InterPro" id="IPR002401">
    <property type="entry name" value="Cyt_P450_E_grp-I"/>
</dbReference>
<evidence type="ECO:0000256" key="1">
    <source>
        <dbReference type="ARBA" id="ARBA00001971"/>
    </source>
</evidence>
<protein>
    <recommendedName>
        <fullName evidence="12">Cytochrome P450</fullName>
    </recommendedName>
</protein>
<comment type="caution">
    <text evidence="10">The sequence shown here is derived from an EMBL/GenBank/DDBJ whole genome shotgun (WGS) entry which is preliminary data.</text>
</comment>
<evidence type="ECO:0000256" key="7">
    <source>
        <dbReference type="ARBA" id="ARBA00023033"/>
    </source>
</evidence>
<dbReference type="GO" id="GO:0016705">
    <property type="term" value="F:oxidoreductase activity, acting on paired donors, with incorporation or reduction of molecular oxygen"/>
    <property type="evidence" value="ECO:0007669"/>
    <property type="project" value="InterPro"/>
</dbReference>
<dbReference type="PROSITE" id="PS00086">
    <property type="entry name" value="CYTOCHROME_P450"/>
    <property type="match status" value="1"/>
</dbReference>
<dbReference type="InterPro" id="IPR036396">
    <property type="entry name" value="Cyt_P450_sf"/>
</dbReference>
<name>A0AAD8K0R9_TARER</name>
<evidence type="ECO:0000256" key="8">
    <source>
        <dbReference type="PIRSR" id="PIRSR602401-1"/>
    </source>
</evidence>
<evidence type="ECO:0000313" key="11">
    <source>
        <dbReference type="Proteomes" id="UP001229421"/>
    </source>
</evidence>
<keyword evidence="11" id="KW-1185">Reference proteome</keyword>
<evidence type="ECO:0000256" key="5">
    <source>
        <dbReference type="ARBA" id="ARBA00023002"/>
    </source>
</evidence>
<feature type="binding site" description="axial binding residue" evidence="8">
    <location>
        <position position="374"/>
    </location>
    <ligand>
        <name>heme</name>
        <dbReference type="ChEBI" id="CHEBI:30413"/>
    </ligand>
    <ligandPart>
        <name>Fe</name>
        <dbReference type="ChEBI" id="CHEBI:18248"/>
    </ligandPart>
</feature>
<proteinExistence type="inferred from homology"/>
<dbReference type="InterPro" id="IPR017972">
    <property type="entry name" value="Cyt_P450_CS"/>
</dbReference>
<accession>A0AAD8K0R9</accession>
<dbReference type="PANTHER" id="PTHR47955">
    <property type="entry name" value="CYTOCHROME P450 FAMILY 71 PROTEIN"/>
    <property type="match status" value="1"/>
</dbReference>
<evidence type="ECO:0000256" key="9">
    <source>
        <dbReference type="RuleBase" id="RU000461"/>
    </source>
</evidence>
<dbReference type="Proteomes" id="UP001229421">
    <property type="component" value="Unassembled WGS sequence"/>
</dbReference>
<dbReference type="FunFam" id="1.10.630.10:FF:000126">
    <property type="entry name" value="Predicted protein"/>
    <property type="match status" value="1"/>
</dbReference>
<evidence type="ECO:0008006" key="12">
    <source>
        <dbReference type="Google" id="ProtNLM"/>
    </source>
</evidence>
<dbReference type="GO" id="GO:0051762">
    <property type="term" value="P:sesquiterpene biosynthetic process"/>
    <property type="evidence" value="ECO:0007669"/>
    <property type="project" value="UniProtKB-ARBA"/>
</dbReference>
<dbReference type="CDD" id="cd11072">
    <property type="entry name" value="CYP71-like"/>
    <property type="match status" value="1"/>
</dbReference>
<sequence length="432" mass="48863">MLLHFGSVPTLVVSTAKAAQEIMKTHDASTCSKPNLPIPNILFYNCKGVAFSPYGERWRQLKSIMVLKLLSNTRVKSYQKVREDEVVRMIHMLGESHGATIDMGSVFSSVANNIICRVAIGKKLDGVKHITMLRKFMELLVLFSVGNFFPWLSWVDRIVGSVGRAEKLAKEVDEFLEGIVEERINKNKGEDEDDDESDKLGEDFLDILLDVQKNNTTGFTLDRDSLKVILLEAIIGGTHTTNTSLEWAISEIIRNPRVMKKLQKEITEATQGRSMIFEEDLDKMPYLKAVIKESLRLHTLAPLLPRKTTQDITLMGYNIAAGTQVIINAWAIGRDPNSWDEPNDFRPERFLNSTMNYQGLQYEWLTFGSGRRMCPGIQFSAALLELLLANIIYKFDITLPNGIKNEDLDMSETNGITTDKKSRLLVLLSPRF</sequence>
<dbReference type="Gene3D" id="1.10.630.10">
    <property type="entry name" value="Cytochrome P450"/>
    <property type="match status" value="1"/>
</dbReference>
<dbReference type="Pfam" id="PF00067">
    <property type="entry name" value="p450"/>
    <property type="match status" value="1"/>
</dbReference>
<keyword evidence="4 8" id="KW-0479">Metal-binding</keyword>
<dbReference type="PANTHER" id="PTHR47955:SF16">
    <property type="entry name" value="CYTOCHROME P450"/>
    <property type="match status" value="1"/>
</dbReference>
<evidence type="ECO:0000256" key="2">
    <source>
        <dbReference type="ARBA" id="ARBA00010617"/>
    </source>
</evidence>
<dbReference type="PRINTS" id="PR00463">
    <property type="entry name" value="EP450I"/>
</dbReference>
<dbReference type="GO" id="GO:0020037">
    <property type="term" value="F:heme binding"/>
    <property type="evidence" value="ECO:0007669"/>
    <property type="project" value="InterPro"/>
</dbReference>
<dbReference type="SUPFAM" id="SSF48264">
    <property type="entry name" value="Cytochrome P450"/>
    <property type="match status" value="1"/>
</dbReference>